<dbReference type="HOGENOM" id="CLU_136788_5_1_11"/>
<dbReference type="GO" id="GO:0016020">
    <property type="term" value="C:membrane"/>
    <property type="evidence" value="ECO:0007669"/>
    <property type="project" value="InterPro"/>
</dbReference>
<dbReference type="AlphaFoldDB" id="Q8FNU7"/>
<keyword evidence="1" id="KW-0472">Membrane</keyword>
<proteinExistence type="predicted"/>
<evidence type="ECO:0000256" key="1">
    <source>
        <dbReference type="SAM" id="Phobius"/>
    </source>
</evidence>
<accession>Q8FNU7</accession>
<dbReference type="Pfam" id="PF02325">
    <property type="entry name" value="CCB3_YggT"/>
    <property type="match status" value="1"/>
</dbReference>
<feature type="transmembrane region" description="Helical" evidence="1">
    <location>
        <begin position="37"/>
        <end position="59"/>
    </location>
</feature>
<reference evidence="2 3" key="1">
    <citation type="journal article" date="2003" name="Genome Res.">
        <title>Comparative complete genome sequence analysis of the amino acid replacements responsible for the thermostability of Corynebacterium efficiens.</title>
        <authorList>
            <person name="Nishio Y."/>
            <person name="Nakamura Y."/>
            <person name="Kawarabayasi Y."/>
            <person name="Usuda Y."/>
            <person name="Kimura E."/>
            <person name="Sugimoto S."/>
            <person name="Matsui K."/>
            <person name="Yamagishi A."/>
            <person name="Kikuchi H."/>
            <person name="Ikeo K."/>
            <person name="Gojobori T."/>
        </authorList>
    </citation>
    <scope>NUCLEOTIDE SEQUENCE [LARGE SCALE GENOMIC DNA]</scope>
    <source>
        <strain evidence="3">DSM 44549 / YS-314 / AJ 12310 / JCM 11189 / NBRC 100395</strain>
    </source>
</reference>
<keyword evidence="1" id="KW-1133">Transmembrane helix</keyword>
<dbReference type="InterPro" id="IPR003425">
    <property type="entry name" value="CCB3/YggT"/>
</dbReference>
<dbReference type="KEGG" id="cef:CE2046"/>
<name>Q8FNU7_COREF</name>
<feature type="transmembrane region" description="Helical" evidence="1">
    <location>
        <begin position="105"/>
        <end position="128"/>
    </location>
</feature>
<sequence>MCHRRAVAPACASCVAPGRQPGTVIVQVQLDCFPVGTFATLIAWIISLYMYVLIARIVIEMIQSFSRSFSPPKWFYVIAEPIFMVTDPPVRLLRRIIPPLPLGNIRLDISVIVLFFGLSILRALVTLIPF</sequence>
<evidence type="ECO:0000313" key="2">
    <source>
        <dbReference type="EMBL" id="BAC18856.1"/>
    </source>
</evidence>
<dbReference type="STRING" id="196164.gene:10742474"/>
<keyword evidence="3" id="KW-1185">Reference proteome</keyword>
<dbReference type="Proteomes" id="UP000001409">
    <property type="component" value="Chromosome"/>
</dbReference>
<protein>
    <recommendedName>
        <fullName evidence="4">YggT family protein</fullName>
    </recommendedName>
</protein>
<evidence type="ECO:0000313" key="3">
    <source>
        <dbReference type="Proteomes" id="UP000001409"/>
    </source>
</evidence>
<organism evidence="2 3">
    <name type="scientific">Corynebacterium efficiens (strain DSM 44549 / YS-314 / AJ 12310 / JCM 11189 / NBRC 100395)</name>
    <dbReference type="NCBI Taxonomy" id="196164"/>
    <lineage>
        <taxon>Bacteria</taxon>
        <taxon>Bacillati</taxon>
        <taxon>Actinomycetota</taxon>
        <taxon>Actinomycetes</taxon>
        <taxon>Mycobacteriales</taxon>
        <taxon>Corynebacteriaceae</taxon>
        <taxon>Corynebacterium</taxon>
    </lineage>
</organism>
<keyword evidence="1" id="KW-0812">Transmembrane</keyword>
<evidence type="ECO:0008006" key="4">
    <source>
        <dbReference type="Google" id="ProtNLM"/>
    </source>
</evidence>
<dbReference type="EMBL" id="BA000035">
    <property type="protein sequence ID" value="BAC18856.1"/>
    <property type="molecule type" value="Genomic_DNA"/>
</dbReference>
<dbReference type="eggNOG" id="COG0762">
    <property type="taxonomic scope" value="Bacteria"/>
</dbReference>